<keyword evidence="4" id="KW-0804">Transcription</keyword>
<dbReference type="AlphaFoldDB" id="A0A5M3VT92"/>
<evidence type="ECO:0000313" key="8">
    <source>
        <dbReference type="Proteomes" id="UP000334990"/>
    </source>
</evidence>
<dbReference type="Proteomes" id="UP000334990">
    <property type="component" value="Unassembled WGS sequence"/>
</dbReference>
<dbReference type="InterPro" id="IPR005158">
    <property type="entry name" value="BTAD"/>
</dbReference>
<evidence type="ECO:0000256" key="1">
    <source>
        <dbReference type="ARBA" id="ARBA00005820"/>
    </source>
</evidence>
<dbReference type="GO" id="GO:0003677">
    <property type="term" value="F:DNA binding"/>
    <property type="evidence" value="ECO:0007669"/>
    <property type="project" value="UniProtKB-UniRule"/>
</dbReference>
<evidence type="ECO:0000256" key="3">
    <source>
        <dbReference type="ARBA" id="ARBA00023125"/>
    </source>
</evidence>
<evidence type="ECO:0000256" key="2">
    <source>
        <dbReference type="ARBA" id="ARBA00023015"/>
    </source>
</evidence>
<accession>A0A5M3VT92</accession>
<feature type="DNA-binding region" description="OmpR/PhoB-type" evidence="5">
    <location>
        <begin position="1"/>
        <end position="93"/>
    </location>
</feature>
<comment type="caution">
    <text evidence="7">The sequence shown here is derived from an EMBL/GenBank/DDBJ whole genome shotgun (WGS) entry which is preliminary data.</text>
</comment>
<keyword evidence="8" id="KW-1185">Reference proteome</keyword>
<dbReference type="SUPFAM" id="SSF46894">
    <property type="entry name" value="C-terminal effector domain of the bipartite response regulators"/>
    <property type="match status" value="1"/>
</dbReference>
<dbReference type="GO" id="GO:0006355">
    <property type="term" value="P:regulation of DNA-templated transcription"/>
    <property type="evidence" value="ECO:0007669"/>
    <property type="project" value="InterPro"/>
</dbReference>
<evidence type="ECO:0000256" key="4">
    <source>
        <dbReference type="ARBA" id="ARBA00023163"/>
    </source>
</evidence>
<dbReference type="PANTHER" id="PTHR35807">
    <property type="entry name" value="TRANSCRIPTIONAL REGULATOR REDD-RELATED"/>
    <property type="match status" value="1"/>
</dbReference>
<dbReference type="PANTHER" id="PTHR35807:SF1">
    <property type="entry name" value="TRANSCRIPTIONAL REGULATOR REDD"/>
    <property type="match status" value="1"/>
</dbReference>
<dbReference type="InterPro" id="IPR051677">
    <property type="entry name" value="AfsR-DnrI-RedD_regulator"/>
</dbReference>
<dbReference type="InterPro" id="IPR036388">
    <property type="entry name" value="WH-like_DNA-bd_sf"/>
</dbReference>
<dbReference type="InterPro" id="IPR016032">
    <property type="entry name" value="Sig_transdc_resp-reg_C-effctor"/>
</dbReference>
<comment type="similarity">
    <text evidence="1">Belongs to the AfsR/DnrI/RedD regulatory family.</text>
</comment>
<evidence type="ECO:0000313" key="7">
    <source>
        <dbReference type="EMBL" id="GER99448.1"/>
    </source>
</evidence>
<keyword evidence="2" id="KW-0805">Transcription regulation</keyword>
<evidence type="ECO:0000259" key="6">
    <source>
        <dbReference type="PROSITE" id="PS51755"/>
    </source>
</evidence>
<dbReference type="InterPro" id="IPR011990">
    <property type="entry name" value="TPR-like_helical_dom_sf"/>
</dbReference>
<reference evidence="7 8" key="1">
    <citation type="submission" date="2019-10" db="EMBL/GenBank/DDBJ databases">
        <title>Whole genome shotgun sequence of Acrocarpospora corrugata NBRC 13972.</title>
        <authorList>
            <person name="Ichikawa N."/>
            <person name="Kimura A."/>
            <person name="Kitahashi Y."/>
            <person name="Komaki H."/>
            <person name="Oguchi A."/>
        </authorList>
    </citation>
    <scope>NUCLEOTIDE SEQUENCE [LARGE SCALE GENOMIC DNA]</scope>
    <source>
        <strain evidence="7 8">NBRC 13972</strain>
    </source>
</reference>
<dbReference type="Pfam" id="PF00486">
    <property type="entry name" value="Trans_reg_C"/>
    <property type="match status" value="1"/>
</dbReference>
<evidence type="ECO:0000256" key="5">
    <source>
        <dbReference type="PROSITE-ProRule" id="PRU01091"/>
    </source>
</evidence>
<dbReference type="InterPro" id="IPR001867">
    <property type="entry name" value="OmpR/PhoB-type_DNA-bd"/>
</dbReference>
<organism evidence="7 8">
    <name type="scientific">Acrocarpospora corrugata</name>
    <dbReference type="NCBI Taxonomy" id="35763"/>
    <lineage>
        <taxon>Bacteria</taxon>
        <taxon>Bacillati</taxon>
        <taxon>Actinomycetota</taxon>
        <taxon>Actinomycetes</taxon>
        <taxon>Streptosporangiales</taxon>
        <taxon>Streptosporangiaceae</taxon>
        <taxon>Acrocarpospora</taxon>
    </lineage>
</organism>
<dbReference type="Gene3D" id="1.25.40.10">
    <property type="entry name" value="Tetratricopeptide repeat domain"/>
    <property type="match status" value="1"/>
</dbReference>
<protein>
    <recommendedName>
        <fullName evidence="6">OmpR/PhoB-type domain-containing protein</fullName>
    </recommendedName>
</protein>
<keyword evidence="3 5" id="KW-0238">DNA-binding</keyword>
<dbReference type="Gene3D" id="1.10.10.10">
    <property type="entry name" value="Winged helix-like DNA-binding domain superfamily/Winged helix DNA-binding domain"/>
    <property type="match status" value="1"/>
</dbReference>
<sequence length="195" mass="21010">MEFRLLGPIEVTATGVPVPLGGAKPQTLLAALLLEHGHIVPMPRLIDIIWPDDPPGTAKAAIQTYVKSLRQSLARYGAADVIVTRAPGYLAQIPAGSLDVDRFAQLLTESRQAPTREETSDLLGAALALWRGPALAGLRSSLLAGEVARLEQLRLTPPRSAWPPNWRWAATAGWWPNWPRWSAAIRSTSGCAAST</sequence>
<name>A0A5M3VT92_9ACTN</name>
<dbReference type="Pfam" id="PF03704">
    <property type="entry name" value="BTAD"/>
    <property type="match status" value="1"/>
</dbReference>
<gene>
    <name evidence="7" type="ORF">Acor_15120</name>
</gene>
<dbReference type="PROSITE" id="PS51755">
    <property type="entry name" value="OMPR_PHOB"/>
    <property type="match status" value="1"/>
</dbReference>
<dbReference type="SMART" id="SM00862">
    <property type="entry name" value="Trans_reg_C"/>
    <property type="match status" value="1"/>
</dbReference>
<dbReference type="GO" id="GO:0000160">
    <property type="term" value="P:phosphorelay signal transduction system"/>
    <property type="evidence" value="ECO:0007669"/>
    <property type="project" value="InterPro"/>
</dbReference>
<dbReference type="EMBL" id="BLAD01000040">
    <property type="protein sequence ID" value="GER99448.1"/>
    <property type="molecule type" value="Genomic_DNA"/>
</dbReference>
<proteinExistence type="inferred from homology"/>
<feature type="domain" description="OmpR/PhoB-type" evidence="6">
    <location>
        <begin position="1"/>
        <end position="93"/>
    </location>
</feature>